<comment type="caution">
    <text evidence="2">The sequence shown here is derived from an EMBL/GenBank/DDBJ whole genome shotgun (WGS) entry which is preliminary data.</text>
</comment>
<accession>A0A1F4Z7Z3</accession>
<organism evidence="2 3">
    <name type="scientific">Candidatus Amesbacteria bacterium RIFCSPHIGHO2_12_FULL_48_14</name>
    <dbReference type="NCBI Taxonomy" id="1797257"/>
    <lineage>
        <taxon>Bacteria</taxon>
        <taxon>Candidatus Amesiibacteriota</taxon>
    </lineage>
</organism>
<evidence type="ECO:0000256" key="1">
    <source>
        <dbReference type="SAM" id="MobiDB-lite"/>
    </source>
</evidence>
<evidence type="ECO:0000313" key="3">
    <source>
        <dbReference type="Proteomes" id="UP000178993"/>
    </source>
</evidence>
<gene>
    <name evidence="2" type="ORF">A3E17_01055</name>
</gene>
<proteinExistence type="predicted"/>
<dbReference type="AlphaFoldDB" id="A0A1F4Z7Z3"/>
<name>A0A1F4Z7Z3_9BACT</name>
<feature type="compositionally biased region" description="Low complexity" evidence="1">
    <location>
        <begin position="42"/>
        <end position="54"/>
    </location>
</feature>
<protein>
    <submittedName>
        <fullName evidence="2">Uncharacterized protein</fullName>
    </submittedName>
</protein>
<reference evidence="2 3" key="1">
    <citation type="journal article" date="2016" name="Nat. Commun.">
        <title>Thousands of microbial genomes shed light on interconnected biogeochemical processes in an aquifer system.</title>
        <authorList>
            <person name="Anantharaman K."/>
            <person name="Brown C.T."/>
            <person name="Hug L.A."/>
            <person name="Sharon I."/>
            <person name="Castelle C.J."/>
            <person name="Probst A.J."/>
            <person name="Thomas B.C."/>
            <person name="Singh A."/>
            <person name="Wilkins M.J."/>
            <person name="Karaoz U."/>
            <person name="Brodie E.L."/>
            <person name="Williams K.H."/>
            <person name="Hubbard S.S."/>
            <person name="Banfield J.F."/>
        </authorList>
    </citation>
    <scope>NUCLEOTIDE SEQUENCE [LARGE SCALE GENOMIC DNA]</scope>
</reference>
<feature type="region of interest" description="Disordered" evidence="1">
    <location>
        <begin position="42"/>
        <end position="69"/>
    </location>
</feature>
<evidence type="ECO:0000313" key="2">
    <source>
        <dbReference type="EMBL" id="OGD01544.1"/>
    </source>
</evidence>
<dbReference type="EMBL" id="MEXL01000041">
    <property type="protein sequence ID" value="OGD01544.1"/>
    <property type="molecule type" value="Genomic_DNA"/>
</dbReference>
<dbReference type="Proteomes" id="UP000178993">
    <property type="component" value="Unassembled WGS sequence"/>
</dbReference>
<sequence length="161" mass="16622">MQDGGWDESGRLLGYMVWYSGDCWVGGSPTPTRVPAVTLTPTVTPRPQVTGTPTATPGSKFGSPTPTGKVSLTPTKIPGVGSICGKSCSKGSDCEAGFTCADGVCRNPSCPSDASCFCGDVKGAIADKNPQTGWGEWFLLLAAAVIGPAGWKLYQMAKNEV</sequence>